<dbReference type="GO" id="GO:0003677">
    <property type="term" value="F:DNA binding"/>
    <property type="evidence" value="ECO:0007669"/>
    <property type="project" value="UniProtKB-KW"/>
</dbReference>
<dbReference type="STRING" id="660470.Theba_1917"/>
<proteinExistence type="predicted"/>
<dbReference type="InterPro" id="IPR001387">
    <property type="entry name" value="Cro/C1-type_HTH"/>
</dbReference>
<dbReference type="PROSITE" id="PS50943">
    <property type="entry name" value="HTH_CROC1"/>
    <property type="match status" value="1"/>
</dbReference>
<name>I2F6L1_9BACT</name>
<evidence type="ECO:0000313" key="4">
    <source>
        <dbReference type="Proteomes" id="UP000002881"/>
    </source>
</evidence>
<dbReference type="KEGG" id="mpg:Theba_1917"/>
<keyword evidence="1" id="KW-0238">DNA-binding</keyword>
<dbReference type="SUPFAM" id="SSF47413">
    <property type="entry name" value="lambda repressor-like DNA-binding domains"/>
    <property type="match status" value="1"/>
</dbReference>
<gene>
    <name evidence="3" type="ORF">Theba_1917</name>
</gene>
<dbReference type="PANTHER" id="PTHR46558">
    <property type="entry name" value="TRACRIPTIONAL REGULATORY PROTEIN-RELATED-RELATED"/>
    <property type="match status" value="1"/>
</dbReference>
<protein>
    <submittedName>
        <fullName evidence="3">Putative transcriptional regulator</fullName>
    </submittedName>
</protein>
<dbReference type="RefSeq" id="WP_014731366.1">
    <property type="nucleotide sequence ID" value="NC_017934.1"/>
</dbReference>
<keyword evidence="4" id="KW-1185">Reference proteome</keyword>
<dbReference type="HOGENOM" id="CLU_066192_44_1_0"/>
<dbReference type="EMBL" id="CP003532">
    <property type="protein sequence ID" value="AFK07564.1"/>
    <property type="molecule type" value="Genomic_DNA"/>
</dbReference>
<dbReference type="SMART" id="SM00530">
    <property type="entry name" value="HTH_XRE"/>
    <property type="match status" value="1"/>
</dbReference>
<accession>I2F6L1</accession>
<dbReference type="Proteomes" id="UP000002881">
    <property type="component" value="Chromosome"/>
</dbReference>
<organism evidence="3 4">
    <name type="scientific">Mesotoga prima MesG1.Ag.4.2</name>
    <dbReference type="NCBI Taxonomy" id="660470"/>
    <lineage>
        <taxon>Bacteria</taxon>
        <taxon>Thermotogati</taxon>
        <taxon>Thermotogota</taxon>
        <taxon>Thermotogae</taxon>
        <taxon>Kosmotogales</taxon>
        <taxon>Kosmotogaceae</taxon>
        <taxon>Mesotoga</taxon>
    </lineage>
</organism>
<dbReference type="Gene3D" id="1.10.260.40">
    <property type="entry name" value="lambda repressor-like DNA-binding domains"/>
    <property type="match status" value="1"/>
</dbReference>
<dbReference type="AlphaFoldDB" id="I2F6L1"/>
<feature type="domain" description="HTH cro/C1-type" evidence="2">
    <location>
        <begin position="15"/>
        <end position="60"/>
    </location>
</feature>
<evidence type="ECO:0000259" key="2">
    <source>
        <dbReference type="PROSITE" id="PS50943"/>
    </source>
</evidence>
<sequence>MKNRMKEFRFKNGEMTQDNIARMAGVSRQTIIAVEKGKFKPSVKLALKLANILHCTVEELFELEEGD</sequence>
<dbReference type="InterPro" id="IPR010982">
    <property type="entry name" value="Lambda_DNA-bd_dom_sf"/>
</dbReference>
<evidence type="ECO:0000256" key="1">
    <source>
        <dbReference type="ARBA" id="ARBA00023125"/>
    </source>
</evidence>
<evidence type="ECO:0000313" key="3">
    <source>
        <dbReference type="EMBL" id="AFK07564.1"/>
    </source>
</evidence>
<dbReference type="eggNOG" id="COG1476">
    <property type="taxonomic scope" value="Bacteria"/>
</dbReference>
<reference evidence="3 4" key="1">
    <citation type="journal article" date="2012" name="Genome Biol. Evol.">
        <title>Genome Sequence of the Mesophilic Thermotogales Bacterium Mesotoga prima MesG1.Ag.4.2 Reveals the Largest Thermotogales Genome To Date.</title>
        <authorList>
            <person name="Zhaxybayeva O."/>
            <person name="Swithers K.S."/>
            <person name="Foght J."/>
            <person name="Green A.G."/>
            <person name="Bruce D."/>
            <person name="Detter C."/>
            <person name="Han S."/>
            <person name="Teshima H."/>
            <person name="Han J."/>
            <person name="Woyke T."/>
            <person name="Pitluck S."/>
            <person name="Nolan M."/>
            <person name="Ivanova N."/>
            <person name="Pati A."/>
            <person name="Land M.L."/>
            <person name="Dlutek M."/>
            <person name="Doolittle W.F."/>
            <person name="Noll K.M."/>
            <person name="Nesbo C.L."/>
        </authorList>
    </citation>
    <scope>NUCLEOTIDE SEQUENCE [LARGE SCALE GENOMIC DNA]</scope>
    <source>
        <strain evidence="4">mesG1.Ag.4.2</strain>
    </source>
</reference>
<dbReference type="GeneID" id="87107680"/>
<dbReference type="PANTHER" id="PTHR46558:SF4">
    <property type="entry name" value="DNA-BIDING PHAGE PROTEIN"/>
    <property type="match status" value="1"/>
</dbReference>
<dbReference type="CDD" id="cd00093">
    <property type="entry name" value="HTH_XRE"/>
    <property type="match status" value="1"/>
</dbReference>
<dbReference type="Pfam" id="PF01381">
    <property type="entry name" value="HTH_3"/>
    <property type="match status" value="1"/>
</dbReference>